<organism evidence="1 2">
    <name type="scientific">Novipirellula herctigrandis</name>
    <dbReference type="NCBI Taxonomy" id="2527986"/>
    <lineage>
        <taxon>Bacteria</taxon>
        <taxon>Pseudomonadati</taxon>
        <taxon>Planctomycetota</taxon>
        <taxon>Planctomycetia</taxon>
        <taxon>Pirellulales</taxon>
        <taxon>Pirellulaceae</taxon>
        <taxon>Novipirellula</taxon>
    </lineage>
</organism>
<comment type="caution">
    <text evidence="1">The sequence shown here is derived from an EMBL/GenBank/DDBJ whole genome shotgun (WGS) entry which is preliminary data.</text>
</comment>
<dbReference type="EMBL" id="SJPJ01000001">
    <property type="protein sequence ID" value="TWT82159.1"/>
    <property type="molecule type" value="Genomic_DNA"/>
</dbReference>
<sequence>MAGEAFARGFNKAKSKAFIADGLKVNWSLWSTHFSHYTSITDLMHALSYVDGAAIASHGRIEDGWSLYLDWLSWVWSGDVDRVIAALQRIAVGQEEVPEAIRRAITCLSNNAERLKYAEDRKSGLPITTSPVESTQKQINKRIKRTEKFWRDESLEPLLQLKADDLSETHGRGAF</sequence>
<protein>
    <submittedName>
        <fullName evidence="1">Uncharacterized protein</fullName>
    </submittedName>
</protein>
<evidence type="ECO:0000313" key="1">
    <source>
        <dbReference type="EMBL" id="TWT82159.1"/>
    </source>
</evidence>
<evidence type="ECO:0000313" key="2">
    <source>
        <dbReference type="Proteomes" id="UP000315010"/>
    </source>
</evidence>
<keyword evidence="2" id="KW-1185">Reference proteome</keyword>
<accession>A0A5C5Z449</accession>
<gene>
    <name evidence="1" type="ORF">CA13_36200</name>
</gene>
<name>A0A5C5Z449_9BACT</name>
<dbReference type="Proteomes" id="UP000315010">
    <property type="component" value="Unassembled WGS sequence"/>
</dbReference>
<dbReference type="AlphaFoldDB" id="A0A5C5Z449"/>
<reference evidence="1 2" key="1">
    <citation type="submission" date="2019-02" db="EMBL/GenBank/DDBJ databases">
        <title>Deep-cultivation of Planctomycetes and their phenomic and genomic characterization uncovers novel biology.</title>
        <authorList>
            <person name="Wiegand S."/>
            <person name="Jogler M."/>
            <person name="Boedeker C."/>
            <person name="Pinto D."/>
            <person name="Vollmers J."/>
            <person name="Rivas-Marin E."/>
            <person name="Kohn T."/>
            <person name="Peeters S.H."/>
            <person name="Heuer A."/>
            <person name="Rast P."/>
            <person name="Oberbeckmann S."/>
            <person name="Bunk B."/>
            <person name="Jeske O."/>
            <person name="Meyerdierks A."/>
            <person name="Storesund J.E."/>
            <person name="Kallscheuer N."/>
            <person name="Luecker S."/>
            <person name="Lage O.M."/>
            <person name="Pohl T."/>
            <person name="Merkel B.J."/>
            <person name="Hornburger P."/>
            <person name="Mueller R.-W."/>
            <person name="Bruemmer F."/>
            <person name="Labrenz M."/>
            <person name="Spormann A.M."/>
            <person name="Op Den Camp H."/>
            <person name="Overmann J."/>
            <person name="Amann R."/>
            <person name="Jetten M.S.M."/>
            <person name="Mascher T."/>
            <person name="Medema M.H."/>
            <person name="Devos D.P."/>
            <person name="Kaster A.-K."/>
            <person name="Ovreas L."/>
            <person name="Rohde M."/>
            <person name="Galperin M.Y."/>
            <person name="Jogler C."/>
        </authorList>
    </citation>
    <scope>NUCLEOTIDE SEQUENCE [LARGE SCALE GENOMIC DNA]</scope>
    <source>
        <strain evidence="1 2">CA13</strain>
    </source>
</reference>
<proteinExistence type="predicted"/>